<accession>I4B7Y0</accession>
<dbReference type="STRING" id="869212.Turpa_2748"/>
<reference evidence="1 2" key="1">
    <citation type="submission" date="2012-06" db="EMBL/GenBank/DDBJ databases">
        <title>The complete chromosome of genome of Turneriella parva DSM 21527.</title>
        <authorList>
            <consortium name="US DOE Joint Genome Institute (JGI-PGF)"/>
            <person name="Lucas S."/>
            <person name="Han J."/>
            <person name="Lapidus A."/>
            <person name="Bruce D."/>
            <person name="Goodwin L."/>
            <person name="Pitluck S."/>
            <person name="Peters L."/>
            <person name="Kyrpides N."/>
            <person name="Mavromatis K."/>
            <person name="Ivanova N."/>
            <person name="Mikhailova N."/>
            <person name="Chertkov O."/>
            <person name="Detter J.C."/>
            <person name="Tapia R."/>
            <person name="Han C."/>
            <person name="Land M."/>
            <person name="Hauser L."/>
            <person name="Markowitz V."/>
            <person name="Cheng J.-F."/>
            <person name="Hugenholtz P."/>
            <person name="Woyke T."/>
            <person name="Wu D."/>
            <person name="Gronow S."/>
            <person name="Wellnitz S."/>
            <person name="Brambilla E."/>
            <person name="Klenk H.-P."/>
            <person name="Eisen J.A."/>
        </authorList>
    </citation>
    <scope>NUCLEOTIDE SEQUENCE [LARGE SCALE GENOMIC DNA]</scope>
    <source>
        <strain evidence="2">ATCC BAA-1111 / DSM 21527 / NCTC 11395 / H</strain>
    </source>
</reference>
<dbReference type="HOGENOM" id="CLU_1057462_0_0_12"/>
<organism evidence="1 2">
    <name type="scientific">Turneriella parva (strain ATCC BAA-1111 / DSM 21527 / NCTC 11395 / H)</name>
    <name type="common">Leptospira parva</name>
    <dbReference type="NCBI Taxonomy" id="869212"/>
    <lineage>
        <taxon>Bacteria</taxon>
        <taxon>Pseudomonadati</taxon>
        <taxon>Spirochaetota</taxon>
        <taxon>Spirochaetia</taxon>
        <taxon>Leptospirales</taxon>
        <taxon>Leptospiraceae</taxon>
        <taxon>Turneriella</taxon>
    </lineage>
</organism>
<dbReference type="AlphaFoldDB" id="I4B7Y0"/>
<name>I4B7Y0_TURPD</name>
<dbReference type="SUPFAM" id="SSF53850">
    <property type="entry name" value="Periplasmic binding protein-like II"/>
    <property type="match status" value="1"/>
</dbReference>
<protein>
    <submittedName>
        <fullName evidence="1">Uncharacterized protein</fullName>
    </submittedName>
</protein>
<dbReference type="KEGG" id="tpx:Turpa_2748"/>
<evidence type="ECO:0000313" key="1">
    <source>
        <dbReference type="EMBL" id="AFM13387.1"/>
    </source>
</evidence>
<dbReference type="Proteomes" id="UP000006048">
    <property type="component" value="Chromosome"/>
</dbReference>
<sequence>MMRRILAPRSFAAAPFVLLAHDFPDRYQLAFFTDHNSALAALAQSEVDLLCTGYTETQRFSGGAPLKRVCTYIWGLSALLVRDAQIRDFSSLVNHDGQLLLPFTGSPLDLQVRALFKKLAPQRTIELVNGEIPEILGRLQQGNAAAAVLPEPLATLLCEAGKAHRLGDLAGLWASAFGDVMTPQVSCFCRSDRSVAGDLMSDIDRAVLKLTMADEVCARRVAAAIEQKAEIILSALPHVIFSLPEAAEAERLESRYGKILDSL</sequence>
<dbReference type="EMBL" id="CP002959">
    <property type="protein sequence ID" value="AFM13387.1"/>
    <property type="molecule type" value="Genomic_DNA"/>
</dbReference>
<keyword evidence="2" id="KW-1185">Reference proteome</keyword>
<evidence type="ECO:0000313" key="2">
    <source>
        <dbReference type="Proteomes" id="UP000006048"/>
    </source>
</evidence>
<gene>
    <name evidence="1" type="ordered locus">Turpa_2748</name>
</gene>
<proteinExistence type="predicted"/>
<dbReference type="RefSeq" id="WP_014803889.1">
    <property type="nucleotide sequence ID" value="NC_018020.1"/>
</dbReference>
<dbReference type="Gene3D" id="3.40.190.10">
    <property type="entry name" value="Periplasmic binding protein-like II"/>
    <property type="match status" value="2"/>
</dbReference>